<comment type="caution">
    <text evidence="1">The sequence shown here is derived from an EMBL/GenBank/DDBJ whole genome shotgun (WGS) entry which is preliminary data.</text>
</comment>
<evidence type="ECO:0000313" key="1">
    <source>
        <dbReference type="EMBL" id="GAG57162.1"/>
    </source>
</evidence>
<reference evidence="1" key="1">
    <citation type="journal article" date="2014" name="Front. Microbiol.">
        <title>High frequency of phylogenetically diverse reductive dehalogenase-homologous genes in deep subseafloor sedimentary metagenomes.</title>
        <authorList>
            <person name="Kawai M."/>
            <person name="Futagami T."/>
            <person name="Toyoda A."/>
            <person name="Takaki Y."/>
            <person name="Nishi S."/>
            <person name="Hori S."/>
            <person name="Arai W."/>
            <person name="Tsubouchi T."/>
            <person name="Morono Y."/>
            <person name="Uchiyama I."/>
            <person name="Ito T."/>
            <person name="Fujiyama A."/>
            <person name="Inagaki F."/>
            <person name="Takami H."/>
        </authorList>
    </citation>
    <scope>NUCLEOTIDE SEQUENCE</scope>
    <source>
        <strain evidence="1">Expedition CK06-06</strain>
    </source>
</reference>
<proteinExistence type="predicted"/>
<protein>
    <submittedName>
        <fullName evidence="1">Uncharacterized protein</fullName>
    </submittedName>
</protein>
<dbReference type="EMBL" id="BART01002147">
    <property type="protein sequence ID" value="GAG57162.1"/>
    <property type="molecule type" value="Genomic_DNA"/>
</dbReference>
<name>X0ZG60_9ZZZZ</name>
<accession>X0ZG60</accession>
<gene>
    <name evidence="1" type="ORF">S01H4_06800</name>
</gene>
<sequence>MNSPERKSRKHFESLIKGFFKLIGPKSKISSKGLMFYKFEDDLYFNEYYFNGGFILKQFFLDEFPKGVRSQHLT</sequence>
<dbReference type="AlphaFoldDB" id="X0ZG60"/>
<organism evidence="1">
    <name type="scientific">marine sediment metagenome</name>
    <dbReference type="NCBI Taxonomy" id="412755"/>
    <lineage>
        <taxon>unclassified sequences</taxon>
        <taxon>metagenomes</taxon>
        <taxon>ecological metagenomes</taxon>
    </lineage>
</organism>